<dbReference type="HOGENOM" id="CLU_052650_0_0_6"/>
<keyword evidence="5" id="KW-0274">FAD</keyword>
<evidence type="ECO:0000256" key="1">
    <source>
        <dbReference type="ARBA" id="ARBA00001974"/>
    </source>
</evidence>
<dbReference type="EMBL" id="CP000050">
    <property type="protein sequence ID" value="AAY49686.1"/>
    <property type="molecule type" value="Genomic_DNA"/>
</dbReference>
<keyword evidence="6" id="KW-0521">NADP</keyword>
<evidence type="ECO:0000256" key="3">
    <source>
        <dbReference type="ARBA" id="ARBA00007588"/>
    </source>
</evidence>
<comment type="similarity">
    <text evidence="3">Belongs to the lysine N(6)-hydroxylase/L-ornithine N(5)-oxygenase family.</text>
</comment>
<proteinExistence type="inferred from homology"/>
<evidence type="ECO:0000256" key="4">
    <source>
        <dbReference type="ARBA" id="ARBA00022630"/>
    </source>
</evidence>
<evidence type="ECO:0000313" key="8">
    <source>
        <dbReference type="EMBL" id="AAY49686.1"/>
    </source>
</evidence>
<dbReference type="SUPFAM" id="SSF51905">
    <property type="entry name" value="FAD/NAD(P)-binding domain"/>
    <property type="match status" value="2"/>
</dbReference>
<evidence type="ECO:0000256" key="6">
    <source>
        <dbReference type="ARBA" id="ARBA00022857"/>
    </source>
</evidence>
<evidence type="ECO:0000256" key="5">
    <source>
        <dbReference type="ARBA" id="ARBA00022827"/>
    </source>
</evidence>
<keyword evidence="7" id="KW-0560">Oxidoreductase</keyword>
<evidence type="ECO:0000256" key="2">
    <source>
        <dbReference type="ARBA" id="ARBA00004924"/>
    </source>
</evidence>
<gene>
    <name evidence="8" type="ordered locus">XC_2637</name>
</gene>
<sequence length="428" mass="47013">MSGKKIAIIGAGAKAAAIAVRATALNESKQFHEVSVDIYEKFQVGSSWNGLHGYTDGEQPLCTPIERDLGYPYTRARQKIGVSIHENYSWSSYLISRADKAFVEWVDGGRRPPSHALFAEYLTWAINKSDANLILKEVIGLQPVKGRWRVRCRAGSTNRLSKNSYDSIVVTGPGPANRVKAPGGVARVFDGEKMWMALDEVRSALEETRPGQDMEGKIAILGAGGTAAAILAWLVRNGCKDREIIIISQQPAFYTRGDSVFENRLFNDEDSWASLPRESQIEFADRLNRGVVWSTVMDQVSVARGVKFVFGKAEEVLERDGSLFVNVARSDGPPIDVPANIVFDAVGFNGVWWLDLIEDDEIRAANGNELKKLLQASILPSLMLDGPDWKLPPLYAPMLASTIGPGFQSLMSLGGLAHRILEGHLTEL</sequence>
<dbReference type="KEGG" id="xcb:XC_2637"/>
<comment type="cofactor">
    <cofactor evidence="1">
        <name>FAD</name>
        <dbReference type="ChEBI" id="CHEBI:57692"/>
    </cofactor>
</comment>
<dbReference type="GO" id="GO:0016491">
    <property type="term" value="F:oxidoreductase activity"/>
    <property type="evidence" value="ECO:0007669"/>
    <property type="project" value="UniProtKB-KW"/>
</dbReference>
<dbReference type="InterPro" id="IPR036188">
    <property type="entry name" value="FAD/NAD-bd_sf"/>
</dbReference>
<reference evidence="8 9" key="1">
    <citation type="journal article" date="2005" name="Genome Res.">
        <title>Comparative and functional genomic analyses of the pathogenicity of phytopathogen Xanthomonas campestris pv. campestris.</title>
        <authorList>
            <person name="Qian W."/>
            <person name="Jia Y."/>
            <person name="Ren S.X."/>
            <person name="He Y.Q."/>
            <person name="Feng J.X."/>
            <person name="Lu L.F."/>
            <person name="Sun Q."/>
            <person name="Ying G."/>
            <person name="Tang D.J."/>
            <person name="Tang H."/>
            <person name="Wu W."/>
            <person name="Hao P."/>
            <person name="Wang L."/>
            <person name="Jiang B.L."/>
            <person name="Zeng S."/>
            <person name="Gu W.Y."/>
            <person name="Lu G."/>
            <person name="Rong L."/>
            <person name="Tian Y."/>
            <person name="Yao Z."/>
            <person name="Fu G."/>
            <person name="Chen B."/>
            <person name="Fang R."/>
            <person name="Qiang B."/>
            <person name="Chen Z."/>
            <person name="Zhao G.P."/>
            <person name="Tang J.L."/>
            <person name="He C."/>
        </authorList>
    </citation>
    <scope>NUCLEOTIDE SEQUENCE [LARGE SCALE GENOMIC DNA]</scope>
    <source>
        <strain evidence="8 9">8004</strain>
    </source>
</reference>
<dbReference type="Proteomes" id="UP000000420">
    <property type="component" value="Chromosome"/>
</dbReference>
<name>A0A0H2XAG2_XANC8</name>
<dbReference type="Gene3D" id="3.50.50.60">
    <property type="entry name" value="FAD/NAD(P)-binding domain"/>
    <property type="match status" value="1"/>
</dbReference>
<accession>A0A0H2XAG2</accession>
<protein>
    <submittedName>
        <fullName evidence="8">Hydroxylase</fullName>
    </submittedName>
</protein>
<comment type="pathway">
    <text evidence="2">Siderophore biosynthesis.</text>
</comment>
<evidence type="ECO:0000313" key="9">
    <source>
        <dbReference type="Proteomes" id="UP000000420"/>
    </source>
</evidence>
<dbReference type="Pfam" id="PF13434">
    <property type="entry name" value="Lys_Orn_oxgnase"/>
    <property type="match status" value="1"/>
</dbReference>
<dbReference type="AlphaFoldDB" id="A0A0H2XAG2"/>
<evidence type="ECO:0000256" key="7">
    <source>
        <dbReference type="ARBA" id="ARBA00023002"/>
    </source>
</evidence>
<organism evidence="8 9">
    <name type="scientific">Xanthomonas campestris pv. campestris (strain 8004)</name>
    <dbReference type="NCBI Taxonomy" id="314565"/>
    <lineage>
        <taxon>Bacteria</taxon>
        <taxon>Pseudomonadati</taxon>
        <taxon>Pseudomonadota</taxon>
        <taxon>Gammaproteobacteria</taxon>
        <taxon>Lysobacterales</taxon>
        <taxon>Lysobacteraceae</taxon>
        <taxon>Xanthomonas</taxon>
    </lineage>
</organism>
<keyword evidence="4" id="KW-0285">Flavoprotein</keyword>
<dbReference type="InterPro" id="IPR025700">
    <property type="entry name" value="Lys/Orn_oxygenase"/>
</dbReference>